<evidence type="ECO:0000313" key="5">
    <source>
        <dbReference type="Proteomes" id="UP000252139"/>
    </source>
</evidence>
<organism evidence="4 5">
    <name type="scientific">Rhizopus azygosporus</name>
    <name type="common">Rhizopus microsporus var. azygosporus</name>
    <dbReference type="NCBI Taxonomy" id="86630"/>
    <lineage>
        <taxon>Eukaryota</taxon>
        <taxon>Fungi</taxon>
        <taxon>Fungi incertae sedis</taxon>
        <taxon>Mucoromycota</taxon>
        <taxon>Mucoromycotina</taxon>
        <taxon>Mucoromycetes</taxon>
        <taxon>Mucorales</taxon>
        <taxon>Mucorineae</taxon>
        <taxon>Rhizopodaceae</taxon>
        <taxon>Rhizopus</taxon>
    </lineage>
</organism>
<dbReference type="Gene3D" id="3.40.630.10">
    <property type="entry name" value="Zn peptidases"/>
    <property type="match status" value="1"/>
</dbReference>
<dbReference type="InterPro" id="IPR036264">
    <property type="entry name" value="Bact_exopeptidase_dim_dom"/>
</dbReference>
<dbReference type="PANTHER" id="PTHR30575">
    <property type="entry name" value="PEPTIDASE M20"/>
    <property type="match status" value="1"/>
</dbReference>
<dbReference type="InterPro" id="IPR011650">
    <property type="entry name" value="Peptidase_M20_dimer"/>
</dbReference>
<keyword evidence="5" id="KW-1185">Reference proteome</keyword>
<dbReference type="SUPFAM" id="SSF53187">
    <property type="entry name" value="Zn-dependent exopeptidases"/>
    <property type="match status" value="1"/>
</dbReference>
<dbReference type="Proteomes" id="UP000252139">
    <property type="component" value="Unassembled WGS sequence"/>
</dbReference>
<reference evidence="4 5" key="1">
    <citation type="journal article" date="2018" name="G3 (Bethesda)">
        <title>Phylogenetic and Phylogenomic Definition of Rhizopus Species.</title>
        <authorList>
            <person name="Gryganskyi A.P."/>
            <person name="Golan J."/>
            <person name="Dolatabadi S."/>
            <person name="Mondo S."/>
            <person name="Robb S."/>
            <person name="Idnurm A."/>
            <person name="Muszewska A."/>
            <person name="Steczkiewicz K."/>
            <person name="Masonjones S."/>
            <person name="Liao H.L."/>
            <person name="Gajdeczka M.T."/>
            <person name="Anike F."/>
            <person name="Vuek A."/>
            <person name="Anishchenko I.M."/>
            <person name="Voigt K."/>
            <person name="de Hoog G.S."/>
            <person name="Smith M.E."/>
            <person name="Heitman J."/>
            <person name="Vilgalys R."/>
            <person name="Stajich J.E."/>
        </authorList>
    </citation>
    <scope>NUCLEOTIDE SEQUENCE [LARGE SCALE GENOMIC DNA]</scope>
    <source>
        <strain evidence="4 5">CBS 357.93</strain>
    </source>
</reference>
<evidence type="ECO:0000313" key="4">
    <source>
        <dbReference type="EMBL" id="RCH88466.1"/>
    </source>
</evidence>
<dbReference type="GO" id="GO:0016805">
    <property type="term" value="F:dipeptidase activity"/>
    <property type="evidence" value="ECO:0007669"/>
    <property type="project" value="InterPro"/>
</dbReference>
<dbReference type="Pfam" id="PF07687">
    <property type="entry name" value="M20_dimer"/>
    <property type="match status" value="1"/>
</dbReference>
<dbReference type="Pfam" id="PF01546">
    <property type="entry name" value="Peptidase_M20"/>
    <property type="match status" value="1"/>
</dbReference>
<sequence>MVLSAYLKKIVEDTIQKHSQELRTISLEIHDHPEQGNQEFIAFKLLTEYMEKHGFKVTRGVVGLETAFIAEYSNGKNGRRIGFCSEYDALPNIGHGCGHNLIAVQGVACALAVKTLLEKNLISGSVTLFGTPAEESTCSKITLVKENVVQDRVDFAMMLHPSAVDAVFSKTLALDQVVIEFFGKASHAGASPWEGINALDALMQGFDNVAMLRQQTLPTNRIHGIIKHGGNSANVIPDHASAHFFVRALTRTELSNLKSKLENCFKAAAIATGCTVKFTWAPQGQIDDLFNNEIFGLRYIEYMKEKGVDIPLTIPEDAGVMASTDMGNISYAVPSLHPIYSIGSKAFNHTAEFTAAAGTLVAHEKAMTSAVCLAMTAVDASLDSAFFEQAVESFKKGKQHNEVFIDWVQKIHFENKVDGKGKLITFCYLHTLFY</sequence>
<dbReference type="InterPro" id="IPR017144">
    <property type="entry name" value="Xaa-Arg_dipeptidase"/>
</dbReference>
<dbReference type="AlphaFoldDB" id="A0A367JEV9"/>
<evidence type="ECO:0000256" key="2">
    <source>
        <dbReference type="PIRNR" id="PIRNR037226"/>
    </source>
</evidence>
<dbReference type="CDD" id="cd05672">
    <property type="entry name" value="M20_ACY1L2-like"/>
    <property type="match status" value="1"/>
</dbReference>
<dbReference type="InterPro" id="IPR017439">
    <property type="entry name" value="Amidohydrolase"/>
</dbReference>
<dbReference type="PIRSF" id="PIRSF037226">
    <property type="entry name" value="Amidohydrolase_ACY1L2_prd"/>
    <property type="match status" value="1"/>
</dbReference>
<gene>
    <name evidence="4" type="ORF">CU097_007801</name>
</gene>
<dbReference type="FunFam" id="3.30.70.360:FF:000004">
    <property type="entry name" value="Peptidase M20 domain-containing protein 2"/>
    <property type="match status" value="1"/>
</dbReference>
<protein>
    <recommendedName>
        <fullName evidence="2">Peptidase M20 domain-containing protein 2</fullName>
    </recommendedName>
</protein>
<dbReference type="Gene3D" id="3.30.70.360">
    <property type="match status" value="1"/>
</dbReference>
<evidence type="ECO:0000259" key="3">
    <source>
        <dbReference type="Pfam" id="PF07687"/>
    </source>
</evidence>
<dbReference type="InterPro" id="IPR052030">
    <property type="entry name" value="Peptidase_M20/M20A_hydrolases"/>
</dbReference>
<dbReference type="NCBIfam" id="TIGR01891">
    <property type="entry name" value="amidohydrolases"/>
    <property type="match status" value="1"/>
</dbReference>
<comment type="similarity">
    <text evidence="1 2">Belongs to the peptidase M20A family.</text>
</comment>
<dbReference type="EMBL" id="PJQL01001462">
    <property type="protein sequence ID" value="RCH88466.1"/>
    <property type="molecule type" value="Genomic_DNA"/>
</dbReference>
<comment type="caution">
    <text evidence="4">The sequence shown here is derived from an EMBL/GenBank/DDBJ whole genome shotgun (WGS) entry which is preliminary data.</text>
</comment>
<dbReference type="SUPFAM" id="SSF55031">
    <property type="entry name" value="Bacterial exopeptidase dimerisation domain"/>
    <property type="match status" value="1"/>
</dbReference>
<proteinExistence type="inferred from homology"/>
<accession>A0A367JEV9</accession>
<feature type="domain" description="Peptidase M20 dimerisation" evidence="3">
    <location>
        <begin position="177"/>
        <end position="269"/>
    </location>
</feature>
<evidence type="ECO:0000256" key="1">
    <source>
        <dbReference type="ARBA" id="ARBA00006247"/>
    </source>
</evidence>
<dbReference type="STRING" id="86630.A0A367JEV9"/>
<dbReference type="OrthoDB" id="6119954at2759"/>
<name>A0A367JEV9_RHIAZ</name>
<dbReference type="InterPro" id="IPR002933">
    <property type="entry name" value="Peptidase_M20"/>
</dbReference>
<dbReference type="PANTHER" id="PTHR30575:SF0">
    <property type="entry name" value="XAA-ARG DIPEPTIDASE"/>
    <property type="match status" value="1"/>
</dbReference>